<protein>
    <submittedName>
        <fullName evidence="2">Uncharacterized protein</fullName>
    </submittedName>
</protein>
<dbReference type="Proteomes" id="UP000250266">
    <property type="component" value="Unassembled WGS sequence"/>
</dbReference>
<organism evidence="2 3">
    <name type="scientific">Lepidopterella palustris CBS 459.81</name>
    <dbReference type="NCBI Taxonomy" id="1314670"/>
    <lineage>
        <taxon>Eukaryota</taxon>
        <taxon>Fungi</taxon>
        <taxon>Dikarya</taxon>
        <taxon>Ascomycota</taxon>
        <taxon>Pezizomycotina</taxon>
        <taxon>Dothideomycetes</taxon>
        <taxon>Pleosporomycetidae</taxon>
        <taxon>Mytilinidiales</taxon>
        <taxon>Argynnaceae</taxon>
        <taxon>Lepidopterella</taxon>
    </lineage>
</organism>
<name>A0A8E2JBC9_9PEZI</name>
<evidence type="ECO:0000256" key="1">
    <source>
        <dbReference type="SAM" id="Coils"/>
    </source>
</evidence>
<evidence type="ECO:0000313" key="3">
    <source>
        <dbReference type="Proteomes" id="UP000250266"/>
    </source>
</evidence>
<dbReference type="EMBL" id="KV745218">
    <property type="protein sequence ID" value="OCK76355.1"/>
    <property type="molecule type" value="Genomic_DNA"/>
</dbReference>
<accession>A0A8E2JBC9</accession>
<reference evidence="2 3" key="1">
    <citation type="journal article" date="2016" name="Nat. Commun.">
        <title>Ectomycorrhizal ecology is imprinted in the genome of the dominant symbiotic fungus Cenococcum geophilum.</title>
        <authorList>
            <consortium name="DOE Joint Genome Institute"/>
            <person name="Peter M."/>
            <person name="Kohler A."/>
            <person name="Ohm R.A."/>
            <person name="Kuo A."/>
            <person name="Krutzmann J."/>
            <person name="Morin E."/>
            <person name="Arend M."/>
            <person name="Barry K.W."/>
            <person name="Binder M."/>
            <person name="Choi C."/>
            <person name="Clum A."/>
            <person name="Copeland A."/>
            <person name="Grisel N."/>
            <person name="Haridas S."/>
            <person name="Kipfer T."/>
            <person name="LaButti K."/>
            <person name="Lindquist E."/>
            <person name="Lipzen A."/>
            <person name="Maire R."/>
            <person name="Meier B."/>
            <person name="Mihaltcheva S."/>
            <person name="Molinier V."/>
            <person name="Murat C."/>
            <person name="Poggeler S."/>
            <person name="Quandt C.A."/>
            <person name="Sperisen C."/>
            <person name="Tritt A."/>
            <person name="Tisserant E."/>
            <person name="Crous P.W."/>
            <person name="Henrissat B."/>
            <person name="Nehls U."/>
            <person name="Egli S."/>
            <person name="Spatafora J.W."/>
            <person name="Grigoriev I.V."/>
            <person name="Martin F.M."/>
        </authorList>
    </citation>
    <scope>NUCLEOTIDE SEQUENCE [LARGE SCALE GENOMIC DNA]</scope>
    <source>
        <strain evidence="2 3">CBS 459.81</strain>
    </source>
</reference>
<proteinExistence type="predicted"/>
<keyword evidence="1" id="KW-0175">Coiled coil</keyword>
<sequence length="177" mass="20570">MFNNNRMSLTEQLLGADGPATFQTNPNQFNRNYVARQPFQHRDDPQNFDQLFLDPGNALFDLTGARAQPESDGYSNGIPSELQDLRYDLQKLTRAIESFQTEDSGLRGLLKEFSAEFDQFKRDIAQLKEEYKEIRETFDKVEEYLSKHQEWTVAFKTSVDSRIKAIEEDTAKSENWV</sequence>
<dbReference type="AlphaFoldDB" id="A0A8E2JBC9"/>
<evidence type="ECO:0000313" key="2">
    <source>
        <dbReference type="EMBL" id="OCK76355.1"/>
    </source>
</evidence>
<feature type="coiled-coil region" evidence="1">
    <location>
        <begin position="82"/>
        <end position="144"/>
    </location>
</feature>
<dbReference type="Gene3D" id="1.20.5.4090">
    <property type="match status" value="1"/>
</dbReference>
<keyword evidence="3" id="KW-1185">Reference proteome</keyword>
<gene>
    <name evidence="2" type="ORF">K432DRAFT_396507</name>
</gene>